<proteinExistence type="predicted"/>
<protein>
    <submittedName>
        <fullName evidence="1">Uncharacterized protein</fullName>
    </submittedName>
</protein>
<sequence>MDETNDISTTAQTAVLARAITTTDLSVKIQLAKKAICSKLLNILERTTTYNGENCLVFAQMGLRLYIKGNTSGCLNHNFSGATGSDFWYIKFNFLKLSKGWDLSNTPYWERSNLKKVTKYSDVSKIWNNKKIVSRCADFPAAKSEFLVRQKIFKAMAFDVQFPKQDQEEEICEPIDKSI</sequence>
<name>A0A0C2IZ94_THEKT</name>
<reference evidence="1 2" key="1">
    <citation type="journal article" date="2014" name="Genome Biol. Evol.">
        <title>The genome of the myxosporean Thelohanellus kitauei shows adaptations to nutrient acquisition within its fish host.</title>
        <authorList>
            <person name="Yang Y."/>
            <person name="Xiong J."/>
            <person name="Zhou Z."/>
            <person name="Huo F."/>
            <person name="Miao W."/>
            <person name="Ran C."/>
            <person name="Liu Y."/>
            <person name="Zhang J."/>
            <person name="Feng J."/>
            <person name="Wang M."/>
            <person name="Wang M."/>
            <person name="Wang L."/>
            <person name="Yao B."/>
        </authorList>
    </citation>
    <scope>NUCLEOTIDE SEQUENCE [LARGE SCALE GENOMIC DNA]</scope>
    <source>
        <strain evidence="1">Wuqing</strain>
    </source>
</reference>
<dbReference type="EMBL" id="JWZT01001950">
    <property type="protein sequence ID" value="KII70844.1"/>
    <property type="molecule type" value="Genomic_DNA"/>
</dbReference>
<keyword evidence="2" id="KW-1185">Reference proteome</keyword>
<dbReference type="Proteomes" id="UP000031668">
    <property type="component" value="Unassembled WGS sequence"/>
</dbReference>
<gene>
    <name evidence="1" type="ORF">RF11_04672</name>
</gene>
<dbReference type="AlphaFoldDB" id="A0A0C2IZ94"/>
<evidence type="ECO:0000313" key="2">
    <source>
        <dbReference type="Proteomes" id="UP000031668"/>
    </source>
</evidence>
<accession>A0A0C2IZ94</accession>
<evidence type="ECO:0000313" key="1">
    <source>
        <dbReference type="EMBL" id="KII70844.1"/>
    </source>
</evidence>
<organism evidence="1 2">
    <name type="scientific">Thelohanellus kitauei</name>
    <name type="common">Myxosporean</name>
    <dbReference type="NCBI Taxonomy" id="669202"/>
    <lineage>
        <taxon>Eukaryota</taxon>
        <taxon>Metazoa</taxon>
        <taxon>Cnidaria</taxon>
        <taxon>Myxozoa</taxon>
        <taxon>Myxosporea</taxon>
        <taxon>Bivalvulida</taxon>
        <taxon>Platysporina</taxon>
        <taxon>Myxobolidae</taxon>
        <taxon>Thelohanellus</taxon>
    </lineage>
</organism>
<comment type="caution">
    <text evidence="1">The sequence shown here is derived from an EMBL/GenBank/DDBJ whole genome shotgun (WGS) entry which is preliminary data.</text>
</comment>